<gene>
    <name evidence="1" type="ORF">ACE1CC_08170</name>
</gene>
<dbReference type="RefSeq" id="WP_413269976.1">
    <property type="nucleotide sequence ID" value="NZ_JBHFNQ010000064.1"/>
</dbReference>
<evidence type="ECO:0000313" key="2">
    <source>
        <dbReference type="Proteomes" id="UP001576774"/>
    </source>
</evidence>
<name>A0ABV4X246_9CYAN</name>
<keyword evidence="2" id="KW-1185">Reference proteome</keyword>
<reference evidence="1 2" key="1">
    <citation type="submission" date="2024-09" db="EMBL/GenBank/DDBJ databases">
        <title>Floridaenema gen nov. (Aerosakkonemataceae, Aerosakkonematales ord. nov., Cyanobacteria) from benthic tropical and subtropical fresh waters, with the description of four new species.</title>
        <authorList>
            <person name="Moretto J.A."/>
            <person name="Berthold D.E."/>
            <person name="Lefler F.W."/>
            <person name="Huang I.-S."/>
            <person name="Laughinghouse H. IV."/>
        </authorList>
    </citation>
    <scope>NUCLEOTIDE SEQUENCE [LARGE SCALE GENOMIC DNA]</scope>
    <source>
        <strain evidence="1 2">BLCC-F46</strain>
    </source>
</reference>
<dbReference type="EMBL" id="JBHFNQ010000064">
    <property type="protein sequence ID" value="MFB2876856.1"/>
    <property type="molecule type" value="Genomic_DNA"/>
</dbReference>
<organism evidence="1 2">
    <name type="scientific">Floridaenema aerugineum BLCC-F46</name>
    <dbReference type="NCBI Taxonomy" id="3153654"/>
    <lineage>
        <taxon>Bacteria</taxon>
        <taxon>Bacillati</taxon>
        <taxon>Cyanobacteriota</taxon>
        <taxon>Cyanophyceae</taxon>
        <taxon>Oscillatoriophycideae</taxon>
        <taxon>Aerosakkonematales</taxon>
        <taxon>Aerosakkonemataceae</taxon>
        <taxon>Floridanema</taxon>
        <taxon>Floridanema aerugineum</taxon>
    </lineage>
</organism>
<dbReference type="Proteomes" id="UP001576774">
    <property type="component" value="Unassembled WGS sequence"/>
</dbReference>
<accession>A0ABV4X246</accession>
<proteinExistence type="predicted"/>
<sequence length="86" mass="10310">MAIDNLLLHQYLNLHSIKAINWQGKPKTPFNFICGFFYPLWKDEEIPDDTNTEEFYLTEDEWEEVDMLLGDEEDDLEDIDPDLDLW</sequence>
<protein>
    <submittedName>
        <fullName evidence="1">Uncharacterized protein</fullName>
    </submittedName>
</protein>
<evidence type="ECO:0000313" key="1">
    <source>
        <dbReference type="EMBL" id="MFB2876856.1"/>
    </source>
</evidence>
<comment type="caution">
    <text evidence="1">The sequence shown here is derived from an EMBL/GenBank/DDBJ whole genome shotgun (WGS) entry which is preliminary data.</text>
</comment>